<evidence type="ECO:0000313" key="8">
    <source>
        <dbReference type="EMBL" id="MBV7259904.1"/>
    </source>
</evidence>
<dbReference type="InterPro" id="IPR051256">
    <property type="entry name" value="Dictomallein"/>
</dbReference>
<dbReference type="GO" id="GO:0004222">
    <property type="term" value="F:metalloendopeptidase activity"/>
    <property type="evidence" value="ECO:0007669"/>
    <property type="project" value="UniProtKB-UniRule"/>
</dbReference>
<feature type="binding site" evidence="6">
    <location>
        <position position="256"/>
    </location>
    <ligand>
        <name>Zn(2+)</name>
        <dbReference type="ChEBI" id="CHEBI:29105"/>
        <note>catalytic</note>
    </ligand>
</feature>
<dbReference type="RefSeq" id="WP_218405080.1">
    <property type="nucleotide sequence ID" value="NZ_JAGSPC010000001.1"/>
</dbReference>
<keyword evidence="9" id="KW-1185">Reference proteome</keyword>
<evidence type="ECO:0000313" key="9">
    <source>
        <dbReference type="Proteomes" id="UP001138681"/>
    </source>
</evidence>
<evidence type="ECO:0000256" key="4">
    <source>
        <dbReference type="ARBA" id="ARBA00022833"/>
    </source>
</evidence>
<dbReference type="PANTHER" id="PTHR39540">
    <property type="match status" value="1"/>
</dbReference>
<dbReference type="Pfam" id="PF10462">
    <property type="entry name" value="Peptidase_M66"/>
    <property type="match status" value="1"/>
</dbReference>
<keyword evidence="5 6" id="KW-0482">Metalloprotease</keyword>
<dbReference type="Proteomes" id="UP001138681">
    <property type="component" value="Unassembled WGS sequence"/>
</dbReference>
<dbReference type="PANTHER" id="PTHR39540:SF1">
    <property type="entry name" value="DICTOMALLEIN-1-RELATED"/>
    <property type="match status" value="1"/>
</dbReference>
<evidence type="ECO:0000256" key="1">
    <source>
        <dbReference type="ARBA" id="ARBA00022670"/>
    </source>
</evidence>
<organism evidence="8 9">
    <name type="scientific">Erythrobacter crassostreae</name>
    <dbReference type="NCBI Taxonomy" id="2828328"/>
    <lineage>
        <taxon>Bacteria</taxon>
        <taxon>Pseudomonadati</taxon>
        <taxon>Pseudomonadota</taxon>
        <taxon>Alphaproteobacteria</taxon>
        <taxon>Sphingomonadales</taxon>
        <taxon>Erythrobacteraceae</taxon>
        <taxon>Erythrobacter/Porphyrobacter group</taxon>
        <taxon>Erythrobacter</taxon>
    </lineage>
</organism>
<keyword evidence="1 6" id="KW-0645">Protease</keyword>
<evidence type="ECO:0000256" key="6">
    <source>
        <dbReference type="PROSITE-ProRule" id="PRU01031"/>
    </source>
</evidence>
<dbReference type="EMBL" id="JAGSPC010000001">
    <property type="protein sequence ID" value="MBV7259904.1"/>
    <property type="molecule type" value="Genomic_DNA"/>
</dbReference>
<protein>
    <recommendedName>
        <fullName evidence="7">Peptidase M66 domain-containing protein</fullName>
    </recommendedName>
</protein>
<name>A0A9X1F4C9_9SPHN</name>
<sequence>MSLRLVGNRPALALVQLDRGDASAPKLLGIQNGEVFGEIALNVPSALPATAGDGASYADNVYSAAIPAEWVVPGVQLAVSADNYLRGDARDMEVGAASKLNIAMLPFYLFGANETNTQTLESAGDVDQVIADEMLAKWPVAELEAERHPAEKVSLPSIVIHPRSGGQAYAINSADQKRDGFAIMSSVLRMAKAIRTANGESPTATLYYAPLLAVNAPSMTYASPGGGLGGGGGATGDYRQAGVFFHELGHAMGLAHANDAYNAGRYPYIGGSLLGSAWGYDGFKNLMQSPQMPEGASNFGRCAAGSRQIDENGVCYRQDPMQSGSGDQADGFRFAMHGDGNVARLQRWFEGVASDGAGGREFSGGRIFVDEEGPNLYTRWDSIDNAMRLHTPTTASGGLYGTDGGLPVTRNVDVHTIMIDFSRAGTVGASQIYAPVSYRGNLLRRFDPTIAADRAAFETDRGEYYWYCKGTGCDYTLRVTYADGSVLHRVLKNAFRPWFTPRDPVRDSAFDPADGDSQRLWAINVPGDQAIARLELLDTPRVWEGMPANPAVLLSR</sequence>
<dbReference type="PROSITE" id="PS51694">
    <property type="entry name" value="PEPTIDASE_M66"/>
    <property type="match status" value="1"/>
</dbReference>
<reference evidence="8" key="1">
    <citation type="submission" date="2021-04" db="EMBL/GenBank/DDBJ databases">
        <authorList>
            <person name="Pira H."/>
            <person name="Risdian C."/>
            <person name="Wink J."/>
        </authorList>
    </citation>
    <scope>NUCLEOTIDE SEQUENCE</scope>
    <source>
        <strain evidence="8">WH158</strain>
    </source>
</reference>
<accession>A0A9X1F4C9</accession>
<dbReference type="AlphaFoldDB" id="A0A9X1F4C9"/>
<keyword evidence="3 6" id="KW-0378">Hydrolase</keyword>
<keyword evidence="4 6" id="KW-0862">Zinc</keyword>
<dbReference type="GO" id="GO:0046872">
    <property type="term" value="F:metal ion binding"/>
    <property type="evidence" value="ECO:0007669"/>
    <property type="project" value="UniProtKB-UniRule"/>
</dbReference>
<evidence type="ECO:0000256" key="5">
    <source>
        <dbReference type="ARBA" id="ARBA00023049"/>
    </source>
</evidence>
<proteinExistence type="predicted"/>
<feature type="binding site" evidence="6">
    <location>
        <position position="250"/>
    </location>
    <ligand>
        <name>Zn(2+)</name>
        <dbReference type="ChEBI" id="CHEBI:29105"/>
        <note>catalytic</note>
    </ligand>
</feature>
<comment type="caution">
    <text evidence="8">The sequence shown here is derived from an EMBL/GenBank/DDBJ whole genome shotgun (WGS) entry which is preliminary data.</text>
</comment>
<comment type="cofactor">
    <cofactor evidence="6">
        <name>Zn(2+)</name>
        <dbReference type="ChEBI" id="CHEBI:29105"/>
    </cofactor>
    <text evidence="6">Binds 1 zinc ion per subunit.</text>
</comment>
<feature type="active site" evidence="6">
    <location>
        <position position="247"/>
    </location>
</feature>
<dbReference type="GO" id="GO:0006508">
    <property type="term" value="P:proteolysis"/>
    <property type="evidence" value="ECO:0007669"/>
    <property type="project" value="UniProtKB-UniRule"/>
</dbReference>
<evidence type="ECO:0000259" key="7">
    <source>
        <dbReference type="PROSITE" id="PS51694"/>
    </source>
</evidence>
<evidence type="ECO:0000256" key="2">
    <source>
        <dbReference type="ARBA" id="ARBA00022723"/>
    </source>
</evidence>
<feature type="binding site" evidence="6">
    <location>
        <position position="246"/>
    </location>
    <ligand>
        <name>Zn(2+)</name>
        <dbReference type="ChEBI" id="CHEBI:29105"/>
        <note>catalytic</note>
    </ligand>
</feature>
<gene>
    <name evidence="8" type="ORF">KCG46_10030</name>
</gene>
<feature type="domain" description="Peptidase M66" evidence="7">
    <location>
        <begin position="92"/>
        <end position="355"/>
    </location>
</feature>
<dbReference type="InterPro" id="IPR019503">
    <property type="entry name" value="Peptidase_M66_dom"/>
</dbReference>
<evidence type="ECO:0000256" key="3">
    <source>
        <dbReference type="ARBA" id="ARBA00022801"/>
    </source>
</evidence>
<keyword evidence="2 6" id="KW-0479">Metal-binding</keyword>